<evidence type="ECO:0000256" key="1">
    <source>
        <dbReference type="SAM" id="SignalP"/>
    </source>
</evidence>
<dbReference type="Gene3D" id="3.40.710.10">
    <property type="entry name" value="DD-peptidase/beta-lactamase superfamily"/>
    <property type="match status" value="1"/>
</dbReference>
<dbReference type="SUPFAM" id="SSF56601">
    <property type="entry name" value="beta-lactamase/transpeptidase-like"/>
    <property type="match status" value="1"/>
</dbReference>
<dbReference type="InterPro" id="IPR054120">
    <property type="entry name" value="PBPA_dimer"/>
</dbReference>
<reference evidence="4 5" key="1">
    <citation type="submission" date="2021-02" db="EMBL/GenBank/DDBJ databases">
        <title>Streptomyces spirodelae sp. nov., isolated from duckweed.</title>
        <authorList>
            <person name="Saimee Y."/>
            <person name="Duangmal K."/>
        </authorList>
    </citation>
    <scope>NUCLEOTIDE SEQUENCE [LARGE SCALE GENOMIC DNA]</scope>
    <source>
        <strain evidence="4 5">DSM 42105</strain>
    </source>
</reference>
<sequence>MNRLLRHTAVFCGLLLLTLLARATWLQFVQADSLADDPSNRRVRIAAFAQPRGDIIVGGTAITDSRKTPGSDLAYRRVYRDGPMYAPVTGYLSQAQGATFLEGVHSDLLAGEDVRLVKNPLDALIGRKPSGGDVVTTIDPAAQKAAYQGLTDLDAKGAVVALDPRTGEILALASTPSYDPSDFAGLSARESEKFTELERDKDKPLSNRAIREAYPPGSTFKILTAAAALEHGTVTDIDRPLDIPAPYRLPQSSTTIGNVVPDSQCDGVSMRTALQWSCNNVFLDTAWKTGKDKMRETAEKFGFNAEQFTPVRTAASSYPKRLDAPQTALTGMGQGSLTSTPLQMAMVTAGIANDGKVMKPQLVDELRGPGLRTIEKSTPEVLDQAVSEATARQVQDMMEHTVTHGTADKVRIPSVTVGGKPGTAQRGADVRAERPYAWFVAYAKQADGTSPVAVAVFVDPEDMDISRSEIAGGRLGAPIARSVIQAVLDREDEQ</sequence>
<dbReference type="PANTHER" id="PTHR30627">
    <property type="entry name" value="PEPTIDOGLYCAN D,D-TRANSPEPTIDASE"/>
    <property type="match status" value="1"/>
</dbReference>
<dbReference type="InterPro" id="IPR001460">
    <property type="entry name" value="PCN-bd_Tpept"/>
</dbReference>
<gene>
    <name evidence="4" type="ORF">JW613_29355</name>
</gene>
<evidence type="ECO:0000259" key="3">
    <source>
        <dbReference type="Pfam" id="PF21922"/>
    </source>
</evidence>
<dbReference type="InterPro" id="IPR012338">
    <property type="entry name" value="Beta-lactam/transpept-like"/>
</dbReference>
<protein>
    <submittedName>
        <fullName evidence="4">Penicillin-binding protein 2</fullName>
    </submittedName>
</protein>
<feature type="domain" description="Penicillin binding protein A dimerisation" evidence="3">
    <location>
        <begin position="52"/>
        <end position="134"/>
    </location>
</feature>
<comment type="caution">
    <text evidence="4">The sequence shown here is derived from an EMBL/GenBank/DDBJ whole genome shotgun (WGS) entry which is preliminary data.</text>
</comment>
<dbReference type="InterPro" id="IPR050515">
    <property type="entry name" value="Beta-lactam/transpept"/>
</dbReference>
<evidence type="ECO:0000259" key="2">
    <source>
        <dbReference type="Pfam" id="PF00905"/>
    </source>
</evidence>
<keyword evidence="5" id="KW-1185">Reference proteome</keyword>
<dbReference type="Proteomes" id="UP000721954">
    <property type="component" value="Unassembled WGS sequence"/>
</dbReference>
<dbReference type="PANTHER" id="PTHR30627:SF24">
    <property type="entry name" value="PENICILLIN-BINDING PROTEIN 4B"/>
    <property type="match status" value="1"/>
</dbReference>
<dbReference type="GeneID" id="96262727"/>
<name>A0ABS3Y419_9ACTN</name>
<dbReference type="EMBL" id="JAFFZM010000022">
    <property type="protein sequence ID" value="MBO8202360.1"/>
    <property type="molecule type" value="Genomic_DNA"/>
</dbReference>
<feature type="domain" description="Penicillin-binding protein transpeptidase" evidence="2">
    <location>
        <begin position="157"/>
        <end position="484"/>
    </location>
</feature>
<accession>A0ABS3Y419</accession>
<dbReference type="Pfam" id="PF21922">
    <property type="entry name" value="PBP_dimer_2"/>
    <property type="match status" value="1"/>
</dbReference>
<proteinExistence type="predicted"/>
<feature type="chain" id="PRO_5046659913" evidence="1">
    <location>
        <begin position="24"/>
        <end position="494"/>
    </location>
</feature>
<dbReference type="Pfam" id="PF00905">
    <property type="entry name" value="Transpeptidase"/>
    <property type="match status" value="1"/>
</dbReference>
<evidence type="ECO:0000313" key="5">
    <source>
        <dbReference type="Proteomes" id="UP000721954"/>
    </source>
</evidence>
<dbReference type="RefSeq" id="WP_209213903.1">
    <property type="nucleotide sequence ID" value="NZ_JAFFZM010000022.1"/>
</dbReference>
<keyword evidence="1" id="KW-0732">Signal</keyword>
<dbReference type="Gene3D" id="3.90.1310.10">
    <property type="entry name" value="Penicillin-binding protein 2a (Domain 2)"/>
    <property type="match status" value="1"/>
</dbReference>
<feature type="signal peptide" evidence="1">
    <location>
        <begin position="1"/>
        <end position="23"/>
    </location>
</feature>
<organism evidence="4 5">
    <name type="scientific">Streptomyces smyrnaeus</name>
    <dbReference type="NCBI Taxonomy" id="1387713"/>
    <lineage>
        <taxon>Bacteria</taxon>
        <taxon>Bacillati</taxon>
        <taxon>Actinomycetota</taxon>
        <taxon>Actinomycetes</taxon>
        <taxon>Kitasatosporales</taxon>
        <taxon>Streptomycetaceae</taxon>
        <taxon>Streptomyces</taxon>
    </lineage>
</organism>
<evidence type="ECO:0000313" key="4">
    <source>
        <dbReference type="EMBL" id="MBO8202360.1"/>
    </source>
</evidence>